<dbReference type="EMBL" id="AMZH03008676">
    <property type="protein sequence ID" value="RRT58449.1"/>
    <property type="molecule type" value="Genomic_DNA"/>
</dbReference>
<gene>
    <name evidence="2" type="ORF">B296_00018141</name>
</gene>
<protein>
    <submittedName>
        <fullName evidence="2">Uncharacterized protein</fullName>
    </submittedName>
</protein>
<name>A0A426Z398_ENSVE</name>
<evidence type="ECO:0000313" key="3">
    <source>
        <dbReference type="Proteomes" id="UP000287651"/>
    </source>
</evidence>
<dbReference type="AlphaFoldDB" id="A0A426Z398"/>
<organism evidence="2 3">
    <name type="scientific">Ensete ventricosum</name>
    <name type="common">Abyssinian banana</name>
    <name type="synonym">Musa ensete</name>
    <dbReference type="NCBI Taxonomy" id="4639"/>
    <lineage>
        <taxon>Eukaryota</taxon>
        <taxon>Viridiplantae</taxon>
        <taxon>Streptophyta</taxon>
        <taxon>Embryophyta</taxon>
        <taxon>Tracheophyta</taxon>
        <taxon>Spermatophyta</taxon>
        <taxon>Magnoliopsida</taxon>
        <taxon>Liliopsida</taxon>
        <taxon>Zingiberales</taxon>
        <taxon>Musaceae</taxon>
        <taxon>Ensete</taxon>
    </lineage>
</organism>
<dbReference type="Proteomes" id="UP000287651">
    <property type="component" value="Unassembled WGS sequence"/>
</dbReference>
<proteinExistence type="predicted"/>
<feature type="region of interest" description="Disordered" evidence="1">
    <location>
        <begin position="26"/>
        <end position="165"/>
    </location>
</feature>
<evidence type="ECO:0000256" key="1">
    <source>
        <dbReference type="SAM" id="MobiDB-lite"/>
    </source>
</evidence>
<sequence length="178" mass="18468">MMRLNRVESFYTFLLCFRSEGSEEWRPTMASPHVGLTAPGQVASKAPSKEAAGCSQVQPEREPSSLVRGDSCLQAEAPPGGSVDCGQPIGATVARKHSRLQRGACKGGRLQGARKGLPPAASPDAKSGGDANCRGGRPLAGQLPAGKGSRCLRRGSGGGGEGERVVRASFGERMILPL</sequence>
<accession>A0A426Z398</accession>
<comment type="caution">
    <text evidence="2">The sequence shown here is derived from an EMBL/GenBank/DDBJ whole genome shotgun (WGS) entry which is preliminary data.</text>
</comment>
<evidence type="ECO:0000313" key="2">
    <source>
        <dbReference type="EMBL" id="RRT58449.1"/>
    </source>
</evidence>
<reference evidence="2 3" key="1">
    <citation type="journal article" date="2014" name="Agronomy (Basel)">
        <title>A Draft Genome Sequence for Ensete ventricosum, the Drought-Tolerant Tree Against Hunger.</title>
        <authorList>
            <person name="Harrison J."/>
            <person name="Moore K.A."/>
            <person name="Paszkiewicz K."/>
            <person name="Jones T."/>
            <person name="Grant M."/>
            <person name="Ambacheew D."/>
            <person name="Muzemil S."/>
            <person name="Studholme D.J."/>
        </authorList>
    </citation>
    <scope>NUCLEOTIDE SEQUENCE [LARGE SCALE GENOMIC DNA]</scope>
</reference>